<dbReference type="PROSITE" id="PS51186">
    <property type="entry name" value="GNAT"/>
    <property type="match status" value="1"/>
</dbReference>
<dbReference type="Gene3D" id="3.40.630.30">
    <property type="match status" value="1"/>
</dbReference>
<evidence type="ECO:0000256" key="1">
    <source>
        <dbReference type="ARBA" id="ARBA00022679"/>
    </source>
</evidence>
<accession>A0A7Y4H7Q2</accession>
<protein>
    <submittedName>
        <fullName evidence="4">GNAT family N-acetyltransferase</fullName>
    </submittedName>
</protein>
<evidence type="ECO:0000313" key="5">
    <source>
        <dbReference type="Proteomes" id="UP000528734"/>
    </source>
</evidence>
<dbReference type="SUPFAM" id="SSF55729">
    <property type="entry name" value="Acyl-CoA N-acyltransferases (Nat)"/>
    <property type="match status" value="1"/>
</dbReference>
<dbReference type="EMBL" id="JAAVLW010000005">
    <property type="protein sequence ID" value="NOJ48252.1"/>
    <property type="molecule type" value="Genomic_DNA"/>
</dbReference>
<dbReference type="PANTHER" id="PTHR43877:SF2">
    <property type="entry name" value="AMINOALKYLPHOSPHONATE N-ACETYLTRANSFERASE-RELATED"/>
    <property type="match status" value="1"/>
</dbReference>
<dbReference type="AlphaFoldDB" id="A0A7Y4H7Q2"/>
<dbReference type="Pfam" id="PF13673">
    <property type="entry name" value="Acetyltransf_10"/>
    <property type="match status" value="1"/>
</dbReference>
<dbReference type="RefSeq" id="WP_171711110.1">
    <property type="nucleotide sequence ID" value="NZ_JAAVLW010000005.1"/>
</dbReference>
<evidence type="ECO:0000313" key="4">
    <source>
        <dbReference type="EMBL" id="NOJ48252.1"/>
    </source>
</evidence>
<proteinExistence type="predicted"/>
<comment type="caution">
    <text evidence="4">The sequence shown here is derived from an EMBL/GenBank/DDBJ whole genome shotgun (WGS) entry which is preliminary data.</text>
</comment>
<keyword evidence="2" id="KW-0012">Acyltransferase</keyword>
<keyword evidence="5" id="KW-1185">Reference proteome</keyword>
<dbReference type="CDD" id="cd04301">
    <property type="entry name" value="NAT_SF"/>
    <property type="match status" value="1"/>
</dbReference>
<feature type="domain" description="N-acetyltransferase" evidence="3">
    <location>
        <begin position="2"/>
        <end position="143"/>
    </location>
</feature>
<dbReference type="InterPro" id="IPR016181">
    <property type="entry name" value="Acyl_CoA_acyltransferase"/>
</dbReference>
<name>A0A7Y4H7Q2_9BRAD</name>
<evidence type="ECO:0000256" key="2">
    <source>
        <dbReference type="ARBA" id="ARBA00023315"/>
    </source>
</evidence>
<dbReference type="Proteomes" id="UP000528734">
    <property type="component" value="Unassembled WGS sequence"/>
</dbReference>
<sequence length="144" mass="15905">MTTIVEIQGTDPLMSAVYALRREVFVIEQGIPEELEVDENDNVAGHLAALSDGHVIGTLRIVRHERTAKIGRMAVSAHSRKKGIGKELMEFAAAAASRDGAQEIILAAQFTAREFYRRLGYIEEGAVFDDAGIPHVMMRKKLRS</sequence>
<dbReference type="InterPro" id="IPR000182">
    <property type="entry name" value="GNAT_dom"/>
</dbReference>
<evidence type="ECO:0000259" key="3">
    <source>
        <dbReference type="PROSITE" id="PS51186"/>
    </source>
</evidence>
<dbReference type="GO" id="GO:0016747">
    <property type="term" value="F:acyltransferase activity, transferring groups other than amino-acyl groups"/>
    <property type="evidence" value="ECO:0007669"/>
    <property type="project" value="InterPro"/>
</dbReference>
<dbReference type="InterPro" id="IPR050832">
    <property type="entry name" value="Bact_Acetyltransf"/>
</dbReference>
<keyword evidence="1 4" id="KW-0808">Transferase</keyword>
<dbReference type="PANTHER" id="PTHR43877">
    <property type="entry name" value="AMINOALKYLPHOSPHONATE N-ACETYLTRANSFERASE-RELATED-RELATED"/>
    <property type="match status" value="1"/>
</dbReference>
<organism evidence="4 5">
    <name type="scientific">Bradyrhizobium archetypum</name>
    <dbReference type="NCBI Taxonomy" id="2721160"/>
    <lineage>
        <taxon>Bacteria</taxon>
        <taxon>Pseudomonadati</taxon>
        <taxon>Pseudomonadota</taxon>
        <taxon>Alphaproteobacteria</taxon>
        <taxon>Hyphomicrobiales</taxon>
        <taxon>Nitrobacteraceae</taxon>
        <taxon>Bradyrhizobium</taxon>
    </lineage>
</organism>
<gene>
    <name evidence="4" type="ORF">HCN50_18700</name>
</gene>
<reference evidence="4 5" key="1">
    <citation type="submission" date="2020-03" db="EMBL/GenBank/DDBJ databases">
        <title>Bradyrhizobium diversity isolated from nodules of Muelleranthus trifoliolatus.</title>
        <authorList>
            <person name="Klepa M."/>
            <person name="Helene L."/>
            <person name="Hungria M."/>
        </authorList>
    </citation>
    <scope>NUCLEOTIDE SEQUENCE [LARGE SCALE GENOMIC DNA]</scope>
    <source>
        <strain evidence="4 5">WSM 1744</strain>
    </source>
</reference>